<evidence type="ECO:0000313" key="4">
    <source>
        <dbReference type="Proteomes" id="UP000005926"/>
    </source>
</evidence>
<dbReference type="GO" id="GO:0015074">
    <property type="term" value="P:DNA integration"/>
    <property type="evidence" value="ECO:0007669"/>
    <property type="project" value="InterPro"/>
</dbReference>
<dbReference type="InterPro" id="IPR013762">
    <property type="entry name" value="Integrase-like_cat_sf"/>
</dbReference>
<keyword evidence="1" id="KW-0233">DNA recombination</keyword>
<name>C8NGR3_9LACT</name>
<dbReference type="HOGENOM" id="CLU_027562_41_12_9"/>
<dbReference type="Gene3D" id="1.10.443.10">
    <property type="entry name" value="Intergrase catalytic core"/>
    <property type="match status" value="1"/>
</dbReference>
<dbReference type="GO" id="GO:0003677">
    <property type="term" value="F:DNA binding"/>
    <property type="evidence" value="ECO:0007669"/>
    <property type="project" value="InterPro"/>
</dbReference>
<dbReference type="EMBL" id="ACKZ01000020">
    <property type="protein sequence ID" value="EEW36890.1"/>
    <property type="molecule type" value="Genomic_DNA"/>
</dbReference>
<dbReference type="eggNOG" id="COG0582">
    <property type="taxonomic scope" value="Bacteria"/>
</dbReference>
<dbReference type="SUPFAM" id="SSF56349">
    <property type="entry name" value="DNA breaking-rejoining enzymes"/>
    <property type="match status" value="1"/>
</dbReference>
<dbReference type="GO" id="GO:0006310">
    <property type="term" value="P:DNA recombination"/>
    <property type="evidence" value="ECO:0007669"/>
    <property type="project" value="UniProtKB-KW"/>
</dbReference>
<dbReference type="InterPro" id="IPR011010">
    <property type="entry name" value="DNA_brk_join_enz"/>
</dbReference>
<evidence type="ECO:0000256" key="1">
    <source>
        <dbReference type="ARBA" id="ARBA00023172"/>
    </source>
</evidence>
<proteinExistence type="predicted"/>
<comment type="caution">
    <text evidence="3">The sequence shown here is derived from an EMBL/GenBank/DDBJ whole genome shotgun (WGS) entry which is preliminary data.</text>
</comment>
<keyword evidence="4" id="KW-1185">Reference proteome</keyword>
<feature type="domain" description="Tyr recombinase" evidence="2">
    <location>
        <begin position="1"/>
        <end position="33"/>
    </location>
</feature>
<evidence type="ECO:0000313" key="3">
    <source>
        <dbReference type="EMBL" id="EEW36890.1"/>
    </source>
</evidence>
<gene>
    <name evidence="3" type="ORF">HMPREF0444_1108</name>
</gene>
<dbReference type="PROSITE" id="PS51898">
    <property type="entry name" value="TYR_RECOMBINASE"/>
    <property type="match status" value="1"/>
</dbReference>
<reference evidence="3 4" key="1">
    <citation type="submission" date="2009-08" db="EMBL/GenBank/DDBJ databases">
        <authorList>
            <person name="Muzny D."/>
            <person name="Qin X."/>
            <person name="Deng J."/>
            <person name="Jiang H."/>
            <person name="Liu Y."/>
            <person name="Qu J."/>
            <person name="Song X.-Z."/>
            <person name="Zhang L."/>
            <person name="Thornton R."/>
            <person name="Coyle M."/>
            <person name="Francisco L."/>
            <person name="Jackson L."/>
            <person name="Javaid M."/>
            <person name="Korchina V."/>
            <person name="Kovar C."/>
            <person name="Mata R."/>
            <person name="Mathew T."/>
            <person name="Ngo R."/>
            <person name="Nguyen L."/>
            <person name="Nguyen N."/>
            <person name="Okwuonu G."/>
            <person name="Ongeri F."/>
            <person name="Pham C."/>
            <person name="Simmons D."/>
            <person name="Wilczek-Boney K."/>
            <person name="Hale W."/>
            <person name="Jakkamsetti A."/>
            <person name="Pham P."/>
            <person name="Ruth R."/>
            <person name="San Lucas F."/>
            <person name="Warren J."/>
            <person name="Zhang J."/>
            <person name="Zhao Z."/>
            <person name="Zhou C."/>
            <person name="Zhu D."/>
            <person name="Lee S."/>
            <person name="Bess C."/>
            <person name="Blankenburg K."/>
            <person name="Forbes L."/>
            <person name="Fu Q."/>
            <person name="Gubbala S."/>
            <person name="Hirani K."/>
            <person name="Jayaseelan J.C."/>
            <person name="Lara F."/>
            <person name="Munidasa M."/>
            <person name="Palculict T."/>
            <person name="Patil S."/>
            <person name="Pu L.-L."/>
            <person name="Saada N."/>
            <person name="Tang L."/>
            <person name="Weissenberger G."/>
            <person name="Zhu Y."/>
            <person name="Hemphill L."/>
            <person name="Shang Y."/>
            <person name="Youmans B."/>
            <person name="Ayvaz T."/>
            <person name="Ross M."/>
            <person name="Santibanez J."/>
            <person name="Aqrawi P."/>
            <person name="Gross S."/>
            <person name="Joshi V."/>
            <person name="Fowler G."/>
            <person name="Nazareth L."/>
            <person name="Reid J."/>
            <person name="Worley K."/>
            <person name="Petrosino J."/>
            <person name="Highlander S."/>
            <person name="Gibbs R."/>
        </authorList>
    </citation>
    <scope>NUCLEOTIDE SEQUENCE [LARGE SCALE GENOMIC DNA]</scope>
    <source>
        <strain evidence="3 4">ATCC 49175</strain>
    </source>
</reference>
<protein>
    <recommendedName>
        <fullName evidence="2">Tyr recombinase domain-containing protein</fullName>
    </recommendedName>
</protein>
<organism evidence="3 4">
    <name type="scientific">Granulicatella adiacens ATCC 49175</name>
    <dbReference type="NCBI Taxonomy" id="638301"/>
    <lineage>
        <taxon>Bacteria</taxon>
        <taxon>Bacillati</taxon>
        <taxon>Bacillota</taxon>
        <taxon>Bacilli</taxon>
        <taxon>Lactobacillales</taxon>
        <taxon>Carnobacteriaceae</taxon>
        <taxon>Granulicatella</taxon>
    </lineage>
</organism>
<dbReference type="InterPro" id="IPR002104">
    <property type="entry name" value="Integrase_catalytic"/>
</dbReference>
<accession>C8NGR3</accession>
<evidence type="ECO:0000259" key="2">
    <source>
        <dbReference type="PROSITE" id="PS51898"/>
    </source>
</evidence>
<dbReference type="Proteomes" id="UP000005926">
    <property type="component" value="Unassembled WGS sequence"/>
</dbReference>
<dbReference type="AlphaFoldDB" id="C8NGR3"/>
<sequence length="41" mass="4746">MKDVQERLGHSDIQTTMNIYTHVTENSRENSAKLFANYVGF</sequence>
<dbReference type="STRING" id="638301.HMPREF0444_1108"/>